<protein>
    <submittedName>
        <fullName evidence="2">Uncharacterized protein</fullName>
    </submittedName>
</protein>
<evidence type="ECO:0000313" key="3">
    <source>
        <dbReference type="Proteomes" id="UP000499080"/>
    </source>
</evidence>
<accession>A0A4Y2AZE2</accession>
<reference evidence="2 3" key="1">
    <citation type="journal article" date="2019" name="Sci. Rep.">
        <title>Orb-weaving spider Araneus ventricosus genome elucidates the spidroin gene catalogue.</title>
        <authorList>
            <person name="Kono N."/>
            <person name="Nakamura H."/>
            <person name="Ohtoshi R."/>
            <person name="Moran D.A.P."/>
            <person name="Shinohara A."/>
            <person name="Yoshida Y."/>
            <person name="Fujiwara M."/>
            <person name="Mori M."/>
            <person name="Tomita M."/>
            <person name="Arakawa K."/>
        </authorList>
    </citation>
    <scope>NUCLEOTIDE SEQUENCE [LARGE SCALE GENOMIC DNA]</scope>
</reference>
<comment type="caution">
    <text evidence="2">The sequence shown here is derived from an EMBL/GenBank/DDBJ whole genome shotgun (WGS) entry which is preliminary data.</text>
</comment>
<evidence type="ECO:0000313" key="2">
    <source>
        <dbReference type="EMBL" id="GBL85240.1"/>
    </source>
</evidence>
<feature type="compositionally biased region" description="Polar residues" evidence="1">
    <location>
        <begin position="79"/>
        <end position="88"/>
    </location>
</feature>
<proteinExistence type="predicted"/>
<feature type="region of interest" description="Disordered" evidence="1">
    <location>
        <begin position="74"/>
        <end position="121"/>
    </location>
</feature>
<name>A0A4Y2AZE2_ARAVE</name>
<dbReference type="Proteomes" id="UP000499080">
    <property type="component" value="Unassembled WGS sequence"/>
</dbReference>
<keyword evidence="3" id="KW-1185">Reference proteome</keyword>
<sequence length="245" mass="27318">MKFGFSKRINKCRQQQNVIEAQNFGRKESTLMRTCIYFSVSGHPQFIIQTDSKVGSMPYSPGRVTPFSNSFPFSPVSSQTVSRTSSPAPNLIKREEHPTQGNDTNLSPIGGLLGEGQNSSTNVTQKHRNLLTHGIEEADSSVPKTSSSEKMGDMTGIAENGFGNHNTSGESVSSHNENIILRELLNQEDDDMNDENSKNKYFRHTFFVLKFLTVQIASAAVWGMPTTSHSTTLTLQNFILRHRRF</sequence>
<dbReference type="EMBL" id="BGPR01000042">
    <property type="protein sequence ID" value="GBL85240.1"/>
    <property type="molecule type" value="Genomic_DNA"/>
</dbReference>
<gene>
    <name evidence="2" type="ORF">AVEN_222715_1</name>
</gene>
<organism evidence="2 3">
    <name type="scientific">Araneus ventricosus</name>
    <name type="common">Orbweaver spider</name>
    <name type="synonym">Epeira ventricosa</name>
    <dbReference type="NCBI Taxonomy" id="182803"/>
    <lineage>
        <taxon>Eukaryota</taxon>
        <taxon>Metazoa</taxon>
        <taxon>Ecdysozoa</taxon>
        <taxon>Arthropoda</taxon>
        <taxon>Chelicerata</taxon>
        <taxon>Arachnida</taxon>
        <taxon>Araneae</taxon>
        <taxon>Araneomorphae</taxon>
        <taxon>Entelegynae</taxon>
        <taxon>Araneoidea</taxon>
        <taxon>Araneidae</taxon>
        <taxon>Araneus</taxon>
    </lineage>
</organism>
<dbReference type="AlphaFoldDB" id="A0A4Y2AZE2"/>
<dbReference type="OrthoDB" id="10609246at2759"/>
<evidence type="ECO:0000256" key="1">
    <source>
        <dbReference type="SAM" id="MobiDB-lite"/>
    </source>
</evidence>